<keyword evidence="1" id="KW-0472">Membrane</keyword>
<feature type="transmembrane region" description="Helical" evidence="1">
    <location>
        <begin position="20"/>
        <end position="38"/>
    </location>
</feature>
<gene>
    <name evidence="2" type="ORF">J2X15_002046</name>
</gene>
<dbReference type="Proteomes" id="UP001268089">
    <property type="component" value="Unassembled WGS sequence"/>
</dbReference>
<dbReference type="InterPro" id="IPR021457">
    <property type="entry name" value="DUF3108"/>
</dbReference>
<organism evidence="2 3">
    <name type="scientific">Rhodoferax saidenbachensis</name>
    <dbReference type="NCBI Taxonomy" id="1484693"/>
    <lineage>
        <taxon>Bacteria</taxon>
        <taxon>Pseudomonadati</taxon>
        <taxon>Pseudomonadota</taxon>
        <taxon>Betaproteobacteria</taxon>
        <taxon>Burkholderiales</taxon>
        <taxon>Comamonadaceae</taxon>
        <taxon>Rhodoferax</taxon>
    </lineage>
</organism>
<name>A0ABU1ZPF5_9BURK</name>
<protein>
    <recommendedName>
        <fullName evidence="4">DUF3108 domain-containing protein</fullName>
    </recommendedName>
</protein>
<evidence type="ECO:0000313" key="2">
    <source>
        <dbReference type="EMBL" id="MDR7306760.1"/>
    </source>
</evidence>
<dbReference type="RefSeq" id="WP_310342241.1">
    <property type="nucleotide sequence ID" value="NZ_JAVDXO010000004.1"/>
</dbReference>
<evidence type="ECO:0008006" key="4">
    <source>
        <dbReference type="Google" id="ProtNLM"/>
    </source>
</evidence>
<keyword evidence="3" id="KW-1185">Reference proteome</keyword>
<reference evidence="2 3" key="1">
    <citation type="submission" date="2023-07" db="EMBL/GenBank/DDBJ databases">
        <title>Sorghum-associated microbial communities from plants grown in Nebraska, USA.</title>
        <authorList>
            <person name="Schachtman D."/>
        </authorList>
    </citation>
    <scope>NUCLEOTIDE SEQUENCE [LARGE SCALE GENOMIC DNA]</scope>
    <source>
        <strain evidence="2 3">BE308</strain>
    </source>
</reference>
<dbReference type="EMBL" id="JAVDXO010000004">
    <property type="protein sequence ID" value="MDR7306760.1"/>
    <property type="molecule type" value="Genomic_DNA"/>
</dbReference>
<keyword evidence="1" id="KW-1133">Transmembrane helix</keyword>
<proteinExistence type="predicted"/>
<accession>A0ABU1ZPF5</accession>
<evidence type="ECO:0000256" key="1">
    <source>
        <dbReference type="SAM" id="Phobius"/>
    </source>
</evidence>
<keyword evidence="1" id="KW-0812">Transmembrane</keyword>
<comment type="caution">
    <text evidence="2">The sequence shown here is derived from an EMBL/GenBank/DDBJ whole genome shotgun (WGS) entry which is preliminary data.</text>
</comment>
<evidence type="ECO:0000313" key="3">
    <source>
        <dbReference type="Proteomes" id="UP001268089"/>
    </source>
</evidence>
<sequence>MSLALPPVALSPTPFISWPFKGLALVLAAVLGLHWWLLSGAPLQTLWGFSDTPQEVAVVAMQTRVLPPVTPSVQPRPAEPAPVRTAAKPTHLPAGAAQDTSMPFSPPAPVDIAPAAPELIAKPVLSPPAAEAPTVTTAAVSPVQESPQRYAFPPPVRLNYDLDALTGGRRDTGGAKLIWTHDGTSYQANLIATKFYVNLRQWTSKGALTDAGLAPLRFGDKGRGSEVAAHFVRDEGKVIFSANTPEAPLLRGAQDHLSVFMQLASLWAGEPQRYAAGDSLAFQSIGPRQSETWTFVVSAEENITVPGGTFSAVKLTREPTGDYSTKAELWLAPKLAYLPAHIRLTESNGNVLDMVWTDSEQP</sequence>
<dbReference type="Pfam" id="PF11306">
    <property type="entry name" value="DUF3108"/>
    <property type="match status" value="1"/>
</dbReference>